<evidence type="ECO:0000313" key="1">
    <source>
        <dbReference type="EMBL" id="RXJ50127.1"/>
    </source>
</evidence>
<dbReference type="EMBL" id="SDDZ01000004">
    <property type="protein sequence ID" value="RXJ50127.1"/>
    <property type="molecule type" value="Genomic_DNA"/>
</dbReference>
<organism evidence="1 2">
    <name type="scientific">Gelidibacter gilvus</name>
    <dbReference type="NCBI Taxonomy" id="59602"/>
    <lineage>
        <taxon>Bacteria</taxon>
        <taxon>Pseudomonadati</taxon>
        <taxon>Bacteroidota</taxon>
        <taxon>Flavobacteriia</taxon>
        <taxon>Flavobacteriales</taxon>
        <taxon>Flavobacteriaceae</taxon>
        <taxon>Gelidibacter</taxon>
    </lineage>
</organism>
<comment type="caution">
    <text evidence="1">The sequence shown here is derived from an EMBL/GenBank/DDBJ whole genome shotgun (WGS) entry which is preliminary data.</text>
</comment>
<dbReference type="Proteomes" id="UP000289792">
    <property type="component" value="Unassembled WGS sequence"/>
</dbReference>
<dbReference type="AlphaFoldDB" id="A0A4Q0XGY6"/>
<name>A0A4Q0XGY6_9FLAO</name>
<dbReference type="RefSeq" id="WP_129017054.1">
    <property type="nucleotide sequence ID" value="NZ_SDDZ01000004.1"/>
</dbReference>
<accession>A0A4Q0XGY6</accession>
<gene>
    <name evidence="1" type="ORF">ESZ48_09060</name>
</gene>
<evidence type="ECO:0000313" key="2">
    <source>
        <dbReference type="Proteomes" id="UP000289792"/>
    </source>
</evidence>
<sequence length="230" mass="26898">MIFRKLLILLLFTYIPLLFAQEQKVYFEDALSQHLRKFNIKSDLAIKNQMPNEVDSLFDTLIKTHLRNTYISDLKFKKISGGILHTEHINKPFLLITKNAAIIQTKEEIKTINNIANEYIGKVDIIILYWSKRDIAKKKARHFNKNVTVVYADERHNKFNQALSAFKHSFGAPAGFYINQYKQISDIDRKFFLKNVNTSTKDHFTEKAHKGIFQLLLSQNDTAQYKITKD</sequence>
<keyword evidence="2" id="KW-1185">Reference proteome</keyword>
<reference evidence="1 2" key="1">
    <citation type="submission" date="2019-01" db="EMBL/GenBank/DDBJ databases">
        <title>Genome sequence of the Antarctic species Gelidibacter gilvus ACAM 158(T).</title>
        <authorList>
            <person name="Bowman J.P."/>
        </authorList>
    </citation>
    <scope>NUCLEOTIDE SEQUENCE [LARGE SCALE GENOMIC DNA]</scope>
    <source>
        <strain evidence="1 2">IC158</strain>
    </source>
</reference>
<proteinExistence type="predicted"/>
<protein>
    <submittedName>
        <fullName evidence="1">Uncharacterized protein</fullName>
    </submittedName>
</protein>
<dbReference type="OrthoDB" id="1134224at2"/>